<dbReference type="Proteomes" id="UP001221142">
    <property type="component" value="Unassembled WGS sequence"/>
</dbReference>
<reference evidence="2" key="1">
    <citation type="submission" date="2023-03" db="EMBL/GenBank/DDBJ databases">
        <title>Massive genome expansion in bonnet fungi (Mycena s.s.) driven by repeated elements and novel gene families across ecological guilds.</title>
        <authorList>
            <consortium name="Lawrence Berkeley National Laboratory"/>
            <person name="Harder C.B."/>
            <person name="Miyauchi S."/>
            <person name="Viragh M."/>
            <person name="Kuo A."/>
            <person name="Thoen E."/>
            <person name="Andreopoulos B."/>
            <person name="Lu D."/>
            <person name="Skrede I."/>
            <person name="Drula E."/>
            <person name="Henrissat B."/>
            <person name="Morin E."/>
            <person name="Kohler A."/>
            <person name="Barry K."/>
            <person name="LaButti K."/>
            <person name="Morin E."/>
            <person name="Salamov A."/>
            <person name="Lipzen A."/>
            <person name="Mereny Z."/>
            <person name="Hegedus B."/>
            <person name="Baldrian P."/>
            <person name="Stursova M."/>
            <person name="Weitz H."/>
            <person name="Taylor A."/>
            <person name="Grigoriev I.V."/>
            <person name="Nagy L.G."/>
            <person name="Martin F."/>
            <person name="Kauserud H."/>
        </authorList>
    </citation>
    <scope>NUCLEOTIDE SEQUENCE</scope>
    <source>
        <strain evidence="2">9284</strain>
    </source>
</reference>
<evidence type="ECO:0000256" key="1">
    <source>
        <dbReference type="SAM" id="MobiDB-lite"/>
    </source>
</evidence>
<proteinExistence type="predicted"/>
<keyword evidence="3" id="KW-1185">Reference proteome</keyword>
<gene>
    <name evidence="2" type="ORF">FB45DRAFT_934402</name>
</gene>
<sequence>MSHPIADPGYDSDSGRRDIPTCQHFLTKTPMERTISVSGGKKFLNREGRAICRIVAAHGWSNLEIGHIFQVSHTTVQRAVDNIFYNPRDRVEEDYQRVKDPEYKEHFPPVPGAAAIVYASRALSDFDQDDDEEDAERESGSPPIYRSNGRPSRAAKDSFYKTLGGVDEPEDNDSPIRYKRTRGEGEGSNGNGSSTSTPTKKPRKSEDPCGPHVPRRSNTSIFNGHPTHVQSAVIPTANVNTTISSPQVPVARLHPLPRRSLPQPTQTLAVFLQDVRGVDLSAHHGLLNAQGFTVPRFQTMAAWPKTLVEEALSRALMGRELVAGGWTPLGALDVVTLEVGIRKIKLTPAGSNPPPLTSALPPPTGNSNNNDVITLASFLRNVMGFDLSAHVGLFETQGFDVARLSTMATWEPEELQFTVERVLGPAGSAESPMSAIEMIALEFGLREAGEGWAV</sequence>
<evidence type="ECO:0000313" key="2">
    <source>
        <dbReference type="EMBL" id="KAJ7616519.1"/>
    </source>
</evidence>
<dbReference type="EMBL" id="JARKIF010000022">
    <property type="protein sequence ID" value="KAJ7616519.1"/>
    <property type="molecule type" value="Genomic_DNA"/>
</dbReference>
<dbReference type="AlphaFoldDB" id="A0AAD7BBK3"/>
<name>A0AAD7BBK3_9AGAR</name>
<comment type="caution">
    <text evidence="2">The sequence shown here is derived from an EMBL/GenBank/DDBJ whole genome shotgun (WGS) entry which is preliminary data.</text>
</comment>
<organism evidence="2 3">
    <name type="scientific">Roridomyces roridus</name>
    <dbReference type="NCBI Taxonomy" id="1738132"/>
    <lineage>
        <taxon>Eukaryota</taxon>
        <taxon>Fungi</taxon>
        <taxon>Dikarya</taxon>
        <taxon>Basidiomycota</taxon>
        <taxon>Agaricomycotina</taxon>
        <taxon>Agaricomycetes</taxon>
        <taxon>Agaricomycetidae</taxon>
        <taxon>Agaricales</taxon>
        <taxon>Marasmiineae</taxon>
        <taxon>Mycenaceae</taxon>
        <taxon>Roridomyces</taxon>
    </lineage>
</organism>
<accession>A0AAD7BBK3</accession>
<protein>
    <submittedName>
        <fullName evidence="2">Uncharacterized protein</fullName>
    </submittedName>
</protein>
<evidence type="ECO:0000313" key="3">
    <source>
        <dbReference type="Proteomes" id="UP001221142"/>
    </source>
</evidence>
<feature type="region of interest" description="Disordered" evidence="1">
    <location>
        <begin position="127"/>
        <end position="226"/>
    </location>
</feature>
<feature type="compositionally biased region" description="Acidic residues" evidence="1">
    <location>
        <begin position="127"/>
        <end position="136"/>
    </location>
</feature>